<dbReference type="OrthoDB" id="1470350at2759"/>
<keyword evidence="4" id="KW-1185">Reference proteome</keyword>
<evidence type="ECO:0000313" key="3">
    <source>
        <dbReference type="EMBL" id="EFC37528.1"/>
    </source>
</evidence>
<dbReference type="InterPro" id="IPR001128">
    <property type="entry name" value="Cyt_P450"/>
</dbReference>
<organism evidence="4">
    <name type="scientific">Naegleria gruberi</name>
    <name type="common">Amoeba</name>
    <dbReference type="NCBI Taxonomy" id="5762"/>
    <lineage>
        <taxon>Eukaryota</taxon>
        <taxon>Discoba</taxon>
        <taxon>Heterolobosea</taxon>
        <taxon>Tetramitia</taxon>
        <taxon>Eutetramitia</taxon>
        <taxon>Vahlkampfiidae</taxon>
        <taxon>Naegleria</taxon>
    </lineage>
</organism>
<evidence type="ECO:0000256" key="1">
    <source>
        <dbReference type="ARBA" id="ARBA00010617"/>
    </source>
</evidence>
<dbReference type="OMA" id="IRCWKLD"/>
<dbReference type="AlphaFoldDB" id="D2W084"/>
<dbReference type="STRING" id="5762.D2W084"/>
<dbReference type="GO" id="GO:0020037">
    <property type="term" value="F:heme binding"/>
    <property type="evidence" value="ECO:0007669"/>
    <property type="project" value="InterPro"/>
</dbReference>
<dbReference type="Gene3D" id="1.10.630.10">
    <property type="entry name" value="Cytochrome P450"/>
    <property type="match status" value="1"/>
</dbReference>
<dbReference type="KEGG" id="ngr:NAEGRDRAFT_74767"/>
<dbReference type="SUPFAM" id="SSF48264">
    <property type="entry name" value="Cytochrome P450"/>
    <property type="match status" value="1"/>
</dbReference>
<sequence>MSEVLIAISVVWLAIVAFFVFSIYNNYLKVKHIPGSFQFFSTFKSYPLISPFLSFGGFRNTEKLMNDLGDPKTKTVRIAMYDRNIVSICDKDMLKELLVVKGNNFIKQAKIYEVFNTFGINILSALDAGGETWKNHHRVASGAFASKNLEFMADIASNTVDLIRDYKWEKEMKKALDSGNKGFIFDSNADFSDMTLDVLGKAGFGLDFSIFDEKSDEGKIFRRSLEKMFTLGVIAKRFIGLNPLLSWAFPFVSKVTGVDDAVKIVSDKLDQIISERTKEVESKGIEEISTGGEERKDLLSVLVEANFIQKGVLSDAELKSDAYIFSLAGHETTSTTLQWVCYELSKRPEIQKKAREEIDATLGVGANRRAPNYNDYPIMNYVNAVIMEALRLHPPVVNVFRVAKKSTTLGEFAIPKDTTIHINIFAANRSEKNWEKPLEFIPERYPMDAASFSLDLSEIWMLRM</sequence>
<keyword evidence="2" id="KW-0812">Transmembrane</keyword>
<proteinExistence type="inferred from homology"/>
<dbReference type="RefSeq" id="XP_002670272.1">
    <property type="nucleotide sequence ID" value="XM_002670226.1"/>
</dbReference>
<dbReference type="GO" id="GO:0004497">
    <property type="term" value="F:monooxygenase activity"/>
    <property type="evidence" value="ECO:0007669"/>
    <property type="project" value="InterPro"/>
</dbReference>
<accession>D2W084</accession>
<protein>
    <submittedName>
        <fullName evidence="3">Predicted protein</fullName>
    </submittedName>
</protein>
<reference evidence="3 4" key="1">
    <citation type="journal article" date="2010" name="Cell">
        <title>The genome of Naegleria gruberi illuminates early eukaryotic versatility.</title>
        <authorList>
            <person name="Fritz-Laylin L.K."/>
            <person name="Prochnik S.E."/>
            <person name="Ginger M.L."/>
            <person name="Dacks J.B."/>
            <person name="Carpenter M.L."/>
            <person name="Field M.C."/>
            <person name="Kuo A."/>
            <person name="Paredez A."/>
            <person name="Chapman J."/>
            <person name="Pham J."/>
            <person name="Shu S."/>
            <person name="Neupane R."/>
            <person name="Cipriano M."/>
            <person name="Mancuso J."/>
            <person name="Tu H."/>
            <person name="Salamov A."/>
            <person name="Lindquist E."/>
            <person name="Shapiro H."/>
            <person name="Lucas S."/>
            <person name="Grigoriev I.V."/>
            <person name="Cande W.Z."/>
            <person name="Fulton C."/>
            <person name="Rokhsar D.S."/>
            <person name="Dawson S.C."/>
        </authorList>
    </citation>
    <scope>NUCLEOTIDE SEQUENCE [LARGE SCALE GENOMIC DNA]</scope>
    <source>
        <strain evidence="3 4">NEG-M</strain>
    </source>
</reference>
<dbReference type="VEuPathDB" id="AmoebaDB:NAEGRDRAFT_74767"/>
<keyword evidence="2" id="KW-0472">Membrane</keyword>
<keyword evidence="2" id="KW-1133">Transmembrane helix</keyword>
<dbReference type="Pfam" id="PF00067">
    <property type="entry name" value="p450"/>
    <property type="match status" value="1"/>
</dbReference>
<comment type="similarity">
    <text evidence="1">Belongs to the cytochrome P450 family.</text>
</comment>
<dbReference type="Proteomes" id="UP000006671">
    <property type="component" value="Unassembled WGS sequence"/>
</dbReference>
<dbReference type="PRINTS" id="PR00463">
    <property type="entry name" value="EP450I"/>
</dbReference>
<dbReference type="PRINTS" id="PR00385">
    <property type="entry name" value="P450"/>
</dbReference>
<dbReference type="InterPro" id="IPR050121">
    <property type="entry name" value="Cytochrome_P450_monoxygenase"/>
</dbReference>
<dbReference type="GO" id="GO:0016705">
    <property type="term" value="F:oxidoreductase activity, acting on paired donors, with incorporation or reduction of molecular oxygen"/>
    <property type="evidence" value="ECO:0007669"/>
    <property type="project" value="InterPro"/>
</dbReference>
<dbReference type="InterPro" id="IPR036396">
    <property type="entry name" value="Cyt_P450_sf"/>
</dbReference>
<feature type="transmembrane region" description="Helical" evidence="2">
    <location>
        <begin position="6"/>
        <end position="24"/>
    </location>
</feature>
<name>D2W084_NAEGR</name>
<evidence type="ECO:0000256" key="2">
    <source>
        <dbReference type="SAM" id="Phobius"/>
    </source>
</evidence>
<gene>
    <name evidence="3" type="ORF">NAEGRDRAFT_74767</name>
</gene>
<dbReference type="GeneID" id="8857403"/>
<dbReference type="GO" id="GO:0005506">
    <property type="term" value="F:iron ion binding"/>
    <property type="evidence" value="ECO:0007669"/>
    <property type="project" value="InterPro"/>
</dbReference>
<dbReference type="EMBL" id="GG738917">
    <property type="protein sequence ID" value="EFC37528.1"/>
    <property type="molecule type" value="Genomic_DNA"/>
</dbReference>
<dbReference type="eggNOG" id="KOG0158">
    <property type="taxonomic scope" value="Eukaryota"/>
</dbReference>
<evidence type="ECO:0000313" key="4">
    <source>
        <dbReference type="Proteomes" id="UP000006671"/>
    </source>
</evidence>
<dbReference type="PANTHER" id="PTHR24305:SF166">
    <property type="entry name" value="CYTOCHROME P450 12A4, MITOCHONDRIAL-RELATED"/>
    <property type="match status" value="1"/>
</dbReference>
<dbReference type="FunCoup" id="D2W084">
    <property type="interactions" value="299"/>
</dbReference>
<dbReference type="InParanoid" id="D2W084"/>
<dbReference type="InterPro" id="IPR002401">
    <property type="entry name" value="Cyt_P450_E_grp-I"/>
</dbReference>
<dbReference type="PANTHER" id="PTHR24305">
    <property type="entry name" value="CYTOCHROME P450"/>
    <property type="match status" value="1"/>
</dbReference>